<organism evidence="1 2">
    <name type="scientific">Panagrolaimus sp. JU765</name>
    <dbReference type="NCBI Taxonomy" id="591449"/>
    <lineage>
        <taxon>Eukaryota</taxon>
        <taxon>Metazoa</taxon>
        <taxon>Ecdysozoa</taxon>
        <taxon>Nematoda</taxon>
        <taxon>Chromadorea</taxon>
        <taxon>Rhabditida</taxon>
        <taxon>Tylenchina</taxon>
        <taxon>Panagrolaimomorpha</taxon>
        <taxon>Panagrolaimoidea</taxon>
        <taxon>Panagrolaimidae</taxon>
        <taxon>Panagrolaimus</taxon>
    </lineage>
</organism>
<sequence>MSKTEQCNPEEQVADDWENVGDDALVASVAERQKRLAKIENERATEQEQLKIEQSKSSSSLSEKKNDVGNGPVRLLRRPNSGSQIKCKTDEELAKEAHEKVQKELEERTVAYQQAREKIFGGDPVQSEEVPTTNTGTVAPPQPRILPISVPSTSSSNTKDHLSDVPMKRADVNRQQTTKQIQSFQNAPQPLMLQQPLPPVPPHLTGPWPNFNYPPLPPPSMFIGPPQPPPPPQNLVYNGMQPYYGPMDPFLPNPIMRMPTIIQPPPQRPYQNQGSNSKDRNRRAR</sequence>
<dbReference type="Proteomes" id="UP000887576">
    <property type="component" value="Unplaced"/>
</dbReference>
<evidence type="ECO:0000313" key="2">
    <source>
        <dbReference type="WBParaSite" id="JU765_v2.g11267.t1"/>
    </source>
</evidence>
<dbReference type="WBParaSite" id="JU765_v2.g11267.t1">
    <property type="protein sequence ID" value="JU765_v2.g11267.t1"/>
    <property type="gene ID" value="JU765_v2.g11267"/>
</dbReference>
<name>A0AC34PZ77_9BILA</name>
<accession>A0AC34PZ77</accession>
<evidence type="ECO:0000313" key="1">
    <source>
        <dbReference type="Proteomes" id="UP000887576"/>
    </source>
</evidence>
<protein>
    <submittedName>
        <fullName evidence="2">SUZ domain-containing protein</fullName>
    </submittedName>
</protein>
<proteinExistence type="predicted"/>
<reference evidence="2" key="1">
    <citation type="submission" date="2022-11" db="UniProtKB">
        <authorList>
            <consortium name="WormBaseParasite"/>
        </authorList>
    </citation>
    <scope>IDENTIFICATION</scope>
</reference>